<dbReference type="PANTHER" id="PTHR43681:SF1">
    <property type="entry name" value="SARCALUMENIN"/>
    <property type="match status" value="1"/>
</dbReference>
<evidence type="ECO:0000313" key="4">
    <source>
        <dbReference type="Proteomes" id="UP000482155"/>
    </source>
</evidence>
<dbReference type="Pfam" id="PF00350">
    <property type="entry name" value="Dynamin_N"/>
    <property type="match status" value="1"/>
</dbReference>
<evidence type="ECO:0000259" key="2">
    <source>
        <dbReference type="Pfam" id="PF00350"/>
    </source>
</evidence>
<dbReference type="SUPFAM" id="SSF52540">
    <property type="entry name" value="P-loop containing nucleoside triphosphate hydrolases"/>
    <property type="match status" value="1"/>
</dbReference>
<protein>
    <submittedName>
        <fullName evidence="3">GTPase</fullName>
    </submittedName>
</protein>
<feature type="domain" description="Dynamin N-terminal" evidence="2">
    <location>
        <begin position="54"/>
        <end position="264"/>
    </location>
</feature>
<dbReference type="Gene3D" id="3.40.50.300">
    <property type="entry name" value="P-loop containing nucleotide triphosphate hydrolases"/>
    <property type="match status" value="1"/>
</dbReference>
<dbReference type="Proteomes" id="UP000482155">
    <property type="component" value="Unassembled WGS sequence"/>
</dbReference>
<feature type="coiled-coil region" evidence="1">
    <location>
        <begin position="592"/>
        <end position="633"/>
    </location>
</feature>
<dbReference type="InterPro" id="IPR045063">
    <property type="entry name" value="Dynamin_N"/>
</dbReference>
<dbReference type="InterPro" id="IPR027417">
    <property type="entry name" value="P-loop_NTPase"/>
</dbReference>
<evidence type="ECO:0000313" key="3">
    <source>
        <dbReference type="EMBL" id="NEX64340.1"/>
    </source>
</evidence>
<name>A0A6B3STM4_9BURK</name>
<dbReference type="InterPro" id="IPR051943">
    <property type="entry name" value="TRAFAC_Dynamin-like_GTPase"/>
</dbReference>
<dbReference type="EMBL" id="JAAIVB010000079">
    <property type="protein sequence ID" value="NEX64340.1"/>
    <property type="molecule type" value="Genomic_DNA"/>
</dbReference>
<accession>A0A6B3STM4</accession>
<proteinExistence type="predicted"/>
<keyword evidence="1" id="KW-0175">Coiled coil</keyword>
<dbReference type="PANTHER" id="PTHR43681">
    <property type="entry name" value="TRANSMEMBRANE GTPASE FZO"/>
    <property type="match status" value="1"/>
</dbReference>
<keyword evidence="4" id="KW-1185">Reference proteome</keyword>
<dbReference type="AlphaFoldDB" id="A0A6B3STM4"/>
<sequence length="642" mass="71624">MVQQFEQYSNWRNGVAAALERYRAWVVASDLTDAATDQRFARLQARLADDKLSIAFVAEFSRGKSELINAIFFADYGQRILPSSAGRTTMCPTELLYDETFPPSIRLLPIETRAQAQSTTDLKEHSHIWTVLPLDISSPEGMLEAFKQVSLTKRVPVDEARSYGLYDDEDPDVAQSVDADGLVEISQWRHAIVNFPHPLLKQGLVIIDTPGLNAIGTEPELTLNLIPNANAVLFILAADTGVTKSDIEVWRNHIGTGSGRMVVMNKIDSMWDELRTPDEVEQQIAAQAASVAQILNLDASQVFPVSAQKGLVAKVNHDPALLAKSRLPSLESALSDELIPSKQDIIRDQIASDIDELITGKQALLAARGRNVVEQLLELRSLRGKNKNIIEHMMKRVDIEKRDFDESLVKLQGTRAVFTRLSTEVFTSLGMGILKEEIRKTRDAMESSKFSSGLRAAVKNFFDHVRGNLNESSQKTEEITSMMGVMYRKFSTEHGLALSTPMPFSLDKYLKEIDLIEAVYHKQFGTAAILTTPQVVLMSKFFDSIASRVKQSFLQANRDVEAWLKVVMAPLEAQIWEHRSQLKKRRQSIERIHSATDELDDKLALLEEMQAEIEQQKAALARLQAELSGAISSELAVLKAAA</sequence>
<organism evidence="3 4">
    <name type="scientific">Noviherbaspirillum galbum</name>
    <dbReference type="NCBI Taxonomy" id="2709383"/>
    <lineage>
        <taxon>Bacteria</taxon>
        <taxon>Pseudomonadati</taxon>
        <taxon>Pseudomonadota</taxon>
        <taxon>Betaproteobacteria</taxon>
        <taxon>Burkholderiales</taxon>
        <taxon>Oxalobacteraceae</taxon>
        <taxon>Noviherbaspirillum</taxon>
    </lineage>
</organism>
<reference evidence="3 4" key="1">
    <citation type="submission" date="2020-02" db="EMBL/GenBank/DDBJ databases">
        <authorList>
            <person name="Kim M.K."/>
        </authorList>
    </citation>
    <scope>NUCLEOTIDE SEQUENCE [LARGE SCALE GENOMIC DNA]</scope>
    <source>
        <strain evidence="3 4">17J57-3</strain>
    </source>
</reference>
<comment type="caution">
    <text evidence="3">The sequence shown here is derived from an EMBL/GenBank/DDBJ whole genome shotgun (WGS) entry which is preliminary data.</text>
</comment>
<evidence type="ECO:0000256" key="1">
    <source>
        <dbReference type="SAM" id="Coils"/>
    </source>
</evidence>
<gene>
    <name evidence="3" type="ORF">G3574_24930</name>
</gene>